<feature type="domain" description="CBS" evidence="12">
    <location>
        <begin position="542"/>
        <end position="598"/>
    </location>
</feature>
<name>A0A9Q5X8L3_9BACT</name>
<dbReference type="AlphaFoldDB" id="A0A9Q5X8L3"/>
<feature type="transmembrane region" description="Helical" evidence="11">
    <location>
        <begin position="359"/>
        <end position="381"/>
    </location>
</feature>
<reference evidence="14" key="2">
    <citation type="journal article" date="2018" name="BMC Genomics">
        <title>Whole genome sequencing and function prediction of 133 gut anaerobes isolated from chicken caecum in pure cultures.</title>
        <authorList>
            <person name="Medvecky M."/>
            <person name="Cejkova D."/>
            <person name="Polansky O."/>
            <person name="Karasova D."/>
            <person name="Kubasova T."/>
            <person name="Cizek A."/>
            <person name="Rychlik I."/>
        </authorList>
    </citation>
    <scope>NUCLEOTIDE SEQUENCE</scope>
    <source>
        <strain evidence="14">An42</strain>
    </source>
</reference>
<keyword evidence="6 11" id="KW-0472">Membrane</keyword>
<evidence type="ECO:0000256" key="6">
    <source>
        <dbReference type="ARBA" id="ARBA00023136"/>
    </source>
</evidence>
<keyword evidence="9" id="KW-0407">Ion channel</keyword>
<evidence type="ECO:0000256" key="4">
    <source>
        <dbReference type="ARBA" id="ARBA00022989"/>
    </source>
</evidence>
<dbReference type="InterPro" id="IPR000644">
    <property type="entry name" value="CBS_dom"/>
</dbReference>
<keyword evidence="7" id="KW-0869">Chloride channel</keyword>
<feature type="transmembrane region" description="Helical" evidence="11">
    <location>
        <begin position="280"/>
        <end position="298"/>
    </location>
</feature>
<dbReference type="PANTHER" id="PTHR43427">
    <property type="entry name" value="CHLORIDE CHANNEL PROTEIN CLC-E"/>
    <property type="match status" value="1"/>
</dbReference>
<dbReference type="Proteomes" id="UP000195975">
    <property type="component" value="Unassembled WGS sequence"/>
</dbReference>
<dbReference type="GO" id="GO:0034707">
    <property type="term" value="C:chloride channel complex"/>
    <property type="evidence" value="ECO:0007669"/>
    <property type="project" value="UniProtKB-KW"/>
</dbReference>
<evidence type="ECO:0000256" key="3">
    <source>
        <dbReference type="ARBA" id="ARBA00022692"/>
    </source>
</evidence>
<dbReference type="InterPro" id="IPR014743">
    <property type="entry name" value="Cl-channel_core"/>
</dbReference>
<sequence>MKKDNFQLSTFNFQLFYRFLLWRDKHIQEKHFILIVSFLVGICTAAAAIILKSIIHFIQHLLTGNFNQDGANYLYLLYPVIGILLAGLFVKYIVRDDISHGVTKILYAISQRKSRIKPHNTWTSIVASSVTIGFGGSVGAEAPIVLTGAAIGSNLGRLFRMEQKTLMLLVGCGAAGAIAGIFKAPIAGVVFVVEVLLLDLTMTSVLPLLITSVTAATVSYIFTGTEAMFPFSQTEAFVIERIPYVLLLGVFCGLVSLYFTKVMNRVEGMYRNLNNYWKKFVVGGIMLSVLIFIFPPLYGEGYDTISSLLNGQFSHIMDKSMFYSLNDTYWGLQIFLTLILLFKVFASSATNAGGGCGGIFAPSLYLGCIAGFVFAHASNYFPFTMYLSEKNFALLGMAGIMSGVMHAPLTGVFLIAELTGGYALFLPLMIVSVSSYITIKMFLPHSIYSMRLAQKGELLTHHKDRAVLTLLNTDSVIERDFLTVSPEMSLGDMVKVIAKSGRNTFPVIDERGILLGLVLLDNIRNIMFRPELYNRFHVSKFMVSAPAKIQVGTPMEQIMRIFDDTKAWNLPVVDEEGRYIGFMSKSKIFNSYREVLVENFSGD</sequence>
<comment type="caution">
    <text evidence="14">The sequence shown here is derived from an EMBL/GenBank/DDBJ whole genome shotgun (WGS) entry which is preliminary data.</text>
</comment>
<keyword evidence="8" id="KW-0868">Chloride</keyword>
<dbReference type="PRINTS" id="PR00762">
    <property type="entry name" value="CLCHANNEL"/>
</dbReference>
<evidence type="ECO:0000256" key="11">
    <source>
        <dbReference type="SAM" id="Phobius"/>
    </source>
</evidence>
<reference evidence="15" key="1">
    <citation type="submission" date="2017-04" db="EMBL/GenBank/DDBJ databases">
        <title>Function of individual gut microbiota members based on whole genome sequencing of pure cultures obtained from chicken caecum.</title>
        <authorList>
            <person name="Medvecky M."/>
            <person name="Cejkova D."/>
            <person name="Polansky O."/>
            <person name="Karasova D."/>
            <person name="Kubasova T."/>
            <person name="Cizek A."/>
            <person name="Rychlik I."/>
        </authorList>
    </citation>
    <scope>NUCLEOTIDE SEQUENCE [LARGE SCALE GENOMIC DNA]</scope>
    <source>
        <strain evidence="15">An42</strain>
    </source>
</reference>
<dbReference type="InterPro" id="IPR001807">
    <property type="entry name" value="ClC"/>
</dbReference>
<comment type="subcellular location">
    <subcellularLocation>
        <location evidence="1">Membrane</location>
        <topology evidence="1">Multi-pass membrane protein</topology>
    </subcellularLocation>
</comment>
<feature type="transmembrane region" description="Helical" evidence="11">
    <location>
        <begin position="166"/>
        <end position="193"/>
    </location>
</feature>
<evidence type="ECO:0000313" key="15">
    <source>
        <dbReference type="Proteomes" id="UP000195975"/>
    </source>
</evidence>
<dbReference type="InterPro" id="IPR046342">
    <property type="entry name" value="CBS_dom_sf"/>
</dbReference>
<dbReference type="SMART" id="SM00116">
    <property type="entry name" value="CBS"/>
    <property type="match status" value="2"/>
</dbReference>
<dbReference type="CDD" id="cd02205">
    <property type="entry name" value="CBS_pair_SF"/>
    <property type="match status" value="1"/>
</dbReference>
<dbReference type="PROSITE" id="PS51371">
    <property type="entry name" value="CBS"/>
    <property type="match status" value="2"/>
</dbReference>
<evidence type="ECO:0000313" key="13">
    <source>
        <dbReference type="EMBL" id="MDC7151001.1"/>
    </source>
</evidence>
<feature type="transmembrane region" description="Helical" evidence="11">
    <location>
        <begin position="422"/>
        <end position="443"/>
    </location>
</feature>
<feature type="transmembrane region" description="Helical" evidence="11">
    <location>
        <begin position="242"/>
        <end position="260"/>
    </location>
</feature>
<protein>
    <submittedName>
        <fullName evidence="14">Chloride channel protein</fullName>
    </submittedName>
</protein>
<organism evidence="14 15">
    <name type="scientific">Parabacteroides johnsonii</name>
    <dbReference type="NCBI Taxonomy" id="387661"/>
    <lineage>
        <taxon>Bacteria</taxon>
        <taxon>Pseudomonadati</taxon>
        <taxon>Bacteroidota</taxon>
        <taxon>Bacteroidia</taxon>
        <taxon>Bacteroidales</taxon>
        <taxon>Tannerellaceae</taxon>
        <taxon>Parabacteroides</taxon>
    </lineage>
</organism>
<evidence type="ECO:0000256" key="2">
    <source>
        <dbReference type="ARBA" id="ARBA00022448"/>
    </source>
</evidence>
<gene>
    <name evidence="14" type="ORF">B5F96_06625</name>
    <name evidence="13" type="ORF">PQG89_16540</name>
</gene>
<dbReference type="InterPro" id="IPR050368">
    <property type="entry name" value="ClC-type_chloride_channel"/>
</dbReference>
<feature type="transmembrane region" description="Helical" evidence="11">
    <location>
        <begin position="75"/>
        <end position="94"/>
    </location>
</feature>
<evidence type="ECO:0000259" key="12">
    <source>
        <dbReference type="PROSITE" id="PS51371"/>
    </source>
</evidence>
<feature type="domain" description="CBS" evidence="12">
    <location>
        <begin position="477"/>
        <end position="536"/>
    </location>
</feature>
<dbReference type="CDD" id="cd00400">
    <property type="entry name" value="Voltage_gated_ClC"/>
    <property type="match status" value="1"/>
</dbReference>
<evidence type="ECO:0000256" key="8">
    <source>
        <dbReference type="ARBA" id="ARBA00023214"/>
    </source>
</evidence>
<evidence type="ECO:0000256" key="7">
    <source>
        <dbReference type="ARBA" id="ARBA00023173"/>
    </source>
</evidence>
<evidence type="ECO:0000256" key="5">
    <source>
        <dbReference type="ARBA" id="ARBA00023065"/>
    </source>
</evidence>
<feature type="transmembrane region" description="Helical" evidence="11">
    <location>
        <begin position="329"/>
        <end position="347"/>
    </location>
</feature>
<keyword evidence="4 11" id="KW-1133">Transmembrane helix</keyword>
<feature type="transmembrane region" description="Helical" evidence="11">
    <location>
        <begin position="205"/>
        <end position="222"/>
    </location>
</feature>
<keyword evidence="5" id="KW-0406">Ion transport</keyword>
<keyword evidence="3 11" id="KW-0812">Transmembrane</keyword>
<dbReference type="EMBL" id="NFIJ01000004">
    <property type="protein sequence ID" value="OUO06160.1"/>
    <property type="molecule type" value="Genomic_DNA"/>
</dbReference>
<dbReference type="Gene3D" id="1.10.3080.10">
    <property type="entry name" value="Clc chloride channel"/>
    <property type="match status" value="1"/>
</dbReference>
<evidence type="ECO:0000256" key="10">
    <source>
        <dbReference type="PROSITE-ProRule" id="PRU00703"/>
    </source>
</evidence>
<dbReference type="EMBL" id="JAQPYX010000161">
    <property type="protein sequence ID" value="MDC7151001.1"/>
    <property type="molecule type" value="Genomic_DNA"/>
</dbReference>
<evidence type="ECO:0000313" key="14">
    <source>
        <dbReference type="EMBL" id="OUO06160.1"/>
    </source>
</evidence>
<dbReference type="SUPFAM" id="SSF54631">
    <property type="entry name" value="CBS-domain pair"/>
    <property type="match status" value="1"/>
</dbReference>
<dbReference type="GeneID" id="93408073"/>
<dbReference type="Proteomes" id="UP001213646">
    <property type="component" value="Unassembled WGS sequence"/>
</dbReference>
<dbReference type="RefSeq" id="WP_021862709.1">
    <property type="nucleotide sequence ID" value="NZ_CABJAU010000006.1"/>
</dbReference>
<dbReference type="GO" id="GO:0005254">
    <property type="term" value="F:chloride channel activity"/>
    <property type="evidence" value="ECO:0007669"/>
    <property type="project" value="UniProtKB-KW"/>
</dbReference>
<keyword evidence="2" id="KW-0813">Transport</keyword>
<dbReference type="Pfam" id="PF00571">
    <property type="entry name" value="CBS"/>
    <property type="match status" value="2"/>
</dbReference>
<dbReference type="Pfam" id="PF00654">
    <property type="entry name" value="Voltage_CLC"/>
    <property type="match status" value="1"/>
</dbReference>
<accession>A0A9Q5X8L3</accession>
<dbReference type="Gene3D" id="3.10.580.10">
    <property type="entry name" value="CBS-domain"/>
    <property type="match status" value="1"/>
</dbReference>
<keyword evidence="10" id="KW-0129">CBS domain</keyword>
<dbReference type="SUPFAM" id="SSF81340">
    <property type="entry name" value="Clc chloride channel"/>
    <property type="match status" value="1"/>
</dbReference>
<evidence type="ECO:0000256" key="1">
    <source>
        <dbReference type="ARBA" id="ARBA00004141"/>
    </source>
</evidence>
<feature type="transmembrane region" description="Helical" evidence="11">
    <location>
        <begin position="32"/>
        <end position="55"/>
    </location>
</feature>
<reference evidence="13" key="3">
    <citation type="submission" date="2023-01" db="EMBL/GenBank/DDBJ databases">
        <title>Exploring GABA producing Bacteroides strains toward improving mental health.</title>
        <authorList>
            <person name="Yousuf B."/>
            <person name="Bouhlel N.E."/>
            <person name="Mottawea W."/>
            <person name="Hammami R."/>
        </authorList>
    </citation>
    <scope>NUCLEOTIDE SEQUENCE</scope>
    <source>
        <strain evidence="13">UO.H1047</strain>
    </source>
</reference>
<evidence type="ECO:0000256" key="9">
    <source>
        <dbReference type="ARBA" id="ARBA00023303"/>
    </source>
</evidence>
<proteinExistence type="predicted"/>
<dbReference type="PANTHER" id="PTHR43427:SF6">
    <property type="entry name" value="CHLORIDE CHANNEL PROTEIN CLC-E"/>
    <property type="match status" value="1"/>
</dbReference>
<feature type="transmembrane region" description="Helical" evidence="11">
    <location>
        <begin position="393"/>
        <end position="416"/>
    </location>
</feature>